<keyword evidence="1" id="KW-1133">Transmembrane helix</keyword>
<name>A0AAD8JS44_TARER</name>
<evidence type="ECO:0000313" key="3">
    <source>
        <dbReference type="Proteomes" id="UP001229421"/>
    </source>
</evidence>
<feature type="transmembrane region" description="Helical" evidence="1">
    <location>
        <begin position="101"/>
        <end position="127"/>
    </location>
</feature>
<feature type="transmembrane region" description="Helical" evidence="1">
    <location>
        <begin position="133"/>
        <end position="153"/>
    </location>
</feature>
<organism evidence="2 3">
    <name type="scientific">Tagetes erecta</name>
    <name type="common">African marigold</name>
    <dbReference type="NCBI Taxonomy" id="13708"/>
    <lineage>
        <taxon>Eukaryota</taxon>
        <taxon>Viridiplantae</taxon>
        <taxon>Streptophyta</taxon>
        <taxon>Embryophyta</taxon>
        <taxon>Tracheophyta</taxon>
        <taxon>Spermatophyta</taxon>
        <taxon>Magnoliopsida</taxon>
        <taxon>eudicotyledons</taxon>
        <taxon>Gunneridae</taxon>
        <taxon>Pentapetalae</taxon>
        <taxon>asterids</taxon>
        <taxon>campanulids</taxon>
        <taxon>Asterales</taxon>
        <taxon>Asteraceae</taxon>
        <taxon>Asteroideae</taxon>
        <taxon>Heliantheae alliance</taxon>
        <taxon>Tageteae</taxon>
        <taxon>Tagetes</taxon>
    </lineage>
</organism>
<proteinExistence type="predicted"/>
<keyword evidence="1" id="KW-0472">Membrane</keyword>
<dbReference type="AlphaFoldDB" id="A0AAD8JS44"/>
<dbReference type="EMBL" id="JAUHHV010000011">
    <property type="protein sequence ID" value="KAK1406810.1"/>
    <property type="molecule type" value="Genomic_DNA"/>
</dbReference>
<dbReference type="Proteomes" id="UP001229421">
    <property type="component" value="Unassembled WGS sequence"/>
</dbReference>
<accession>A0AAD8JS44</accession>
<evidence type="ECO:0000256" key="1">
    <source>
        <dbReference type="SAM" id="Phobius"/>
    </source>
</evidence>
<gene>
    <name evidence="2" type="ORF">QVD17_38418</name>
</gene>
<feature type="transmembrane region" description="Helical" evidence="1">
    <location>
        <begin position="190"/>
        <end position="212"/>
    </location>
</feature>
<comment type="caution">
    <text evidence="2">The sequence shown here is derived from an EMBL/GenBank/DDBJ whole genome shotgun (WGS) entry which is preliminary data.</text>
</comment>
<evidence type="ECO:0000313" key="2">
    <source>
        <dbReference type="EMBL" id="KAK1406810.1"/>
    </source>
</evidence>
<protein>
    <submittedName>
        <fullName evidence="2">Uncharacterized protein</fullName>
    </submittedName>
</protein>
<feature type="transmembrane region" description="Helical" evidence="1">
    <location>
        <begin position="32"/>
        <end position="53"/>
    </location>
</feature>
<sequence length="261" mass="29954">MEFPFSTETGAHGAISSRDVAPLHSTGAKLQIFVFTLLLHRIAFLGLLGIIRIRMTQENHSAFELNRVFMIIAIAALFAVEVVCGVLFCRKIYLHPSMKDNYYTILTCIGSFSAFVAPFSLVMVLVLPLERNWIGYLLMCLFFGIIVACFHFDDLQQDKRSPVPTFNYSGLVLVPLSLLFVLFVPQNLNWIVYSVIYLSLGLENVYIFINYFKYINEEKHKVRKSQKLQQVIQQYKNNQDLLDSTLKTYLSDFSNHANLSR</sequence>
<keyword evidence="1" id="KW-0812">Transmembrane</keyword>
<feature type="transmembrane region" description="Helical" evidence="1">
    <location>
        <begin position="165"/>
        <end position="184"/>
    </location>
</feature>
<keyword evidence="3" id="KW-1185">Reference proteome</keyword>
<reference evidence="2" key="1">
    <citation type="journal article" date="2023" name="bioRxiv">
        <title>Improved chromosome-level genome assembly for marigold (Tagetes erecta).</title>
        <authorList>
            <person name="Jiang F."/>
            <person name="Yuan L."/>
            <person name="Wang S."/>
            <person name="Wang H."/>
            <person name="Xu D."/>
            <person name="Wang A."/>
            <person name="Fan W."/>
        </authorList>
    </citation>
    <scope>NUCLEOTIDE SEQUENCE</scope>
    <source>
        <strain evidence="2">WSJ</strain>
        <tissue evidence="2">Leaf</tissue>
    </source>
</reference>
<feature type="transmembrane region" description="Helical" evidence="1">
    <location>
        <begin position="68"/>
        <end position="89"/>
    </location>
</feature>